<keyword evidence="2" id="KW-0012">Acyltransferase</keyword>
<keyword evidence="1 4" id="KW-0808">Transferase</keyword>
<comment type="caution">
    <text evidence="4">The sequence shown here is derived from an EMBL/GenBank/DDBJ whole genome shotgun (WGS) entry which is preliminary data.</text>
</comment>
<dbReference type="EMBL" id="RKHK01000001">
    <property type="protein sequence ID" value="ROR73558.1"/>
    <property type="molecule type" value="Genomic_DNA"/>
</dbReference>
<dbReference type="PANTHER" id="PTHR43877">
    <property type="entry name" value="AMINOALKYLPHOSPHONATE N-ACETYLTRANSFERASE-RELATED-RELATED"/>
    <property type="match status" value="1"/>
</dbReference>
<dbReference type="GO" id="GO:0016747">
    <property type="term" value="F:acyltransferase activity, transferring groups other than amino-acyl groups"/>
    <property type="evidence" value="ECO:0007669"/>
    <property type="project" value="InterPro"/>
</dbReference>
<gene>
    <name evidence="4" type="ORF">EDD31_1945</name>
</gene>
<dbReference type="InterPro" id="IPR050832">
    <property type="entry name" value="Bact_Acetyltransf"/>
</dbReference>
<dbReference type="Gene3D" id="3.40.630.30">
    <property type="match status" value="1"/>
</dbReference>
<dbReference type="SUPFAM" id="SSF55729">
    <property type="entry name" value="Acyl-CoA N-acyltransferases (Nat)"/>
    <property type="match status" value="1"/>
</dbReference>
<evidence type="ECO:0000256" key="1">
    <source>
        <dbReference type="ARBA" id="ARBA00022679"/>
    </source>
</evidence>
<dbReference type="AlphaFoldDB" id="A0A3N2BE83"/>
<dbReference type="RefSeq" id="WP_123303965.1">
    <property type="nucleotide sequence ID" value="NZ_RKHK01000001.1"/>
</dbReference>
<organism evidence="4 5">
    <name type="scientific">Bogoriella caseilytica</name>
    <dbReference type="NCBI Taxonomy" id="56055"/>
    <lineage>
        <taxon>Bacteria</taxon>
        <taxon>Bacillati</taxon>
        <taxon>Actinomycetota</taxon>
        <taxon>Actinomycetes</taxon>
        <taxon>Micrococcales</taxon>
        <taxon>Bogoriellaceae</taxon>
        <taxon>Bogoriella</taxon>
    </lineage>
</organism>
<dbReference type="Proteomes" id="UP000280668">
    <property type="component" value="Unassembled WGS sequence"/>
</dbReference>
<dbReference type="PROSITE" id="PS51186">
    <property type="entry name" value="GNAT"/>
    <property type="match status" value="1"/>
</dbReference>
<evidence type="ECO:0000259" key="3">
    <source>
        <dbReference type="PROSITE" id="PS51186"/>
    </source>
</evidence>
<evidence type="ECO:0000313" key="4">
    <source>
        <dbReference type="EMBL" id="ROR73558.1"/>
    </source>
</evidence>
<sequence>MSIPEVTLRTYTTEDEPSWLRCRALAFLGTQYYDDVRPSRQDLVEPAIALVAVRAGEVLGILDVEIEGELATIDTVAVHPDHHGRGIATALLARALGHLEAHQVTAIDAWTREDVASNRWYATQGFTAEQHYLHVHKEHDDDSAGFTSPAGLSAPVRAFAHANLDQEAELRRRYRRVYVCRRYVRRLA</sequence>
<accession>A0A3N2BE83</accession>
<reference evidence="4 5" key="1">
    <citation type="submission" date="2018-11" db="EMBL/GenBank/DDBJ databases">
        <title>Sequencing the genomes of 1000 actinobacteria strains.</title>
        <authorList>
            <person name="Klenk H.-P."/>
        </authorList>
    </citation>
    <scope>NUCLEOTIDE SEQUENCE [LARGE SCALE GENOMIC DNA]</scope>
    <source>
        <strain evidence="4 5">DSM 11294</strain>
    </source>
</reference>
<protein>
    <submittedName>
        <fullName evidence="4">N-acetylglutamate synthase-like GNAT family acetyltransferase</fullName>
    </submittedName>
</protein>
<dbReference type="InterPro" id="IPR000182">
    <property type="entry name" value="GNAT_dom"/>
</dbReference>
<dbReference type="CDD" id="cd04301">
    <property type="entry name" value="NAT_SF"/>
    <property type="match status" value="1"/>
</dbReference>
<name>A0A3N2BE83_9MICO</name>
<evidence type="ECO:0000313" key="5">
    <source>
        <dbReference type="Proteomes" id="UP000280668"/>
    </source>
</evidence>
<feature type="domain" description="N-acetyltransferase" evidence="3">
    <location>
        <begin position="6"/>
        <end position="149"/>
    </location>
</feature>
<evidence type="ECO:0000256" key="2">
    <source>
        <dbReference type="ARBA" id="ARBA00023315"/>
    </source>
</evidence>
<dbReference type="Pfam" id="PF00583">
    <property type="entry name" value="Acetyltransf_1"/>
    <property type="match status" value="1"/>
</dbReference>
<dbReference type="OrthoDB" id="9775595at2"/>
<keyword evidence="5" id="KW-1185">Reference proteome</keyword>
<proteinExistence type="predicted"/>
<dbReference type="InterPro" id="IPR016181">
    <property type="entry name" value="Acyl_CoA_acyltransferase"/>
</dbReference>